<dbReference type="InterPro" id="IPR003735">
    <property type="entry name" value="Metal_Tscrpt_repr"/>
</dbReference>
<reference evidence="1 2" key="1">
    <citation type="submission" date="2019-04" db="EMBL/GenBank/DDBJ databases">
        <title>Isachenkonia alkalipeptolytica gen. nov. sp. nov. a new anaerobic, alkiliphilic organothrophic bacterium capable to reduce synthesized ferrihydrite isolated from a soda lake.</title>
        <authorList>
            <person name="Toshchakov S.V."/>
            <person name="Zavarzina D.G."/>
            <person name="Zhilina T.N."/>
            <person name="Kostrikina N.A."/>
            <person name="Kublanov I.V."/>
        </authorList>
    </citation>
    <scope>NUCLEOTIDE SEQUENCE [LARGE SCALE GENOMIC DNA]</scope>
    <source>
        <strain evidence="1 2">Z-1701</strain>
    </source>
</reference>
<dbReference type="GO" id="GO:0045892">
    <property type="term" value="P:negative regulation of DNA-templated transcription"/>
    <property type="evidence" value="ECO:0007669"/>
    <property type="project" value="UniProtKB-ARBA"/>
</dbReference>
<comment type="caution">
    <text evidence="1">The sequence shown here is derived from an EMBL/GenBank/DDBJ whole genome shotgun (WGS) entry which is preliminary data.</text>
</comment>
<dbReference type="CDD" id="cd10158">
    <property type="entry name" value="CsoR-like_DUF156_1"/>
    <property type="match status" value="1"/>
</dbReference>
<gene>
    <name evidence="1" type="ORF">ISALK_06575</name>
</gene>
<proteinExistence type="predicted"/>
<dbReference type="Pfam" id="PF02583">
    <property type="entry name" value="Trns_repr_metal"/>
    <property type="match status" value="1"/>
</dbReference>
<dbReference type="PANTHER" id="PTHR33677:SF3">
    <property type="entry name" value="COPPER-SENSING TRANSCRIPTIONAL REPRESSOR RICR"/>
    <property type="match status" value="1"/>
</dbReference>
<sequence length="90" mass="10245">MEKHSHPNQKQLINRMSRVVGHAESVKRMLEEEKECSDILIQIAAVKSALNNVGKLVLKDHMNHCIVDAVKNDNPEALKKLDEAIDKFMK</sequence>
<accession>A0AA43XJS8</accession>
<dbReference type="InterPro" id="IPR038390">
    <property type="entry name" value="Metal_Tscrpt_repr_sf"/>
</dbReference>
<organism evidence="1 2">
    <name type="scientific">Isachenkonia alkalipeptolytica</name>
    <dbReference type="NCBI Taxonomy" id="2565777"/>
    <lineage>
        <taxon>Bacteria</taxon>
        <taxon>Bacillati</taxon>
        <taxon>Bacillota</taxon>
        <taxon>Clostridia</taxon>
        <taxon>Eubacteriales</taxon>
        <taxon>Clostridiaceae</taxon>
        <taxon>Isachenkonia</taxon>
    </lineage>
</organism>
<dbReference type="Gene3D" id="1.20.58.1000">
    <property type="entry name" value="Metal-sensitive repressor, helix protomer"/>
    <property type="match status" value="1"/>
</dbReference>
<dbReference type="GO" id="GO:0003677">
    <property type="term" value="F:DNA binding"/>
    <property type="evidence" value="ECO:0007669"/>
    <property type="project" value="InterPro"/>
</dbReference>
<keyword evidence="2" id="KW-1185">Reference proteome</keyword>
<evidence type="ECO:0000313" key="1">
    <source>
        <dbReference type="EMBL" id="NBG88163.1"/>
    </source>
</evidence>
<dbReference type="Proteomes" id="UP000449710">
    <property type="component" value="Unassembled WGS sequence"/>
</dbReference>
<dbReference type="EMBL" id="SUMG01000006">
    <property type="protein sequence ID" value="NBG88163.1"/>
    <property type="molecule type" value="Genomic_DNA"/>
</dbReference>
<evidence type="ECO:0000313" key="2">
    <source>
        <dbReference type="Proteomes" id="UP000449710"/>
    </source>
</evidence>
<name>A0AA43XJS8_9CLOT</name>
<protein>
    <submittedName>
        <fullName evidence="1">Metal-sensing transcriptional repressor</fullName>
    </submittedName>
</protein>
<dbReference type="GO" id="GO:0046872">
    <property type="term" value="F:metal ion binding"/>
    <property type="evidence" value="ECO:0007669"/>
    <property type="project" value="InterPro"/>
</dbReference>
<dbReference type="AlphaFoldDB" id="A0AA43XJS8"/>
<dbReference type="PANTHER" id="PTHR33677">
    <property type="entry name" value="TRANSCRIPTIONAL REPRESSOR FRMR-RELATED"/>
    <property type="match status" value="1"/>
</dbReference>
<dbReference type="RefSeq" id="WP_160720410.1">
    <property type="nucleotide sequence ID" value="NZ_SUMG01000006.1"/>
</dbReference>